<dbReference type="GO" id="GO:0016020">
    <property type="term" value="C:membrane"/>
    <property type="evidence" value="ECO:0007669"/>
    <property type="project" value="UniProtKB-SubCell"/>
</dbReference>
<feature type="repeat" description="Solcar" evidence="8">
    <location>
        <begin position="63"/>
        <end position="151"/>
    </location>
</feature>
<evidence type="ECO:0008006" key="14">
    <source>
        <dbReference type="Google" id="ProtNLM"/>
    </source>
</evidence>
<evidence type="ECO:0000256" key="8">
    <source>
        <dbReference type="PROSITE-ProRule" id="PRU00282"/>
    </source>
</evidence>
<feature type="chain" id="PRO_5042200935" description="Mitochondrial carrier protein" evidence="11">
    <location>
        <begin position="25"/>
        <end position="350"/>
    </location>
</feature>
<comment type="caution">
    <text evidence="12">The sequence shown here is derived from an EMBL/GenBank/DDBJ whole genome shotgun (WGS) entry which is preliminary data.</text>
</comment>
<comment type="subcellular location">
    <subcellularLocation>
        <location evidence="1">Membrane</location>
        <topology evidence="1">Multi-pass membrane protein</topology>
    </subcellularLocation>
</comment>
<dbReference type="PANTHER" id="PTHR45667">
    <property type="entry name" value="S-ADENOSYLMETHIONINE MITOCHONDRIAL CARRIER PROTEIN"/>
    <property type="match status" value="1"/>
</dbReference>
<keyword evidence="4 8" id="KW-0812">Transmembrane</keyword>
<evidence type="ECO:0000313" key="13">
    <source>
        <dbReference type="Proteomes" id="UP001295423"/>
    </source>
</evidence>
<keyword evidence="11" id="KW-0732">Signal</keyword>
<sequence length="350" mass="38311">MARFVHILLLLLLTCLATTTPVIAKTVSAIRSNKPKLANAKRIRNQKLAVIQGPPKPSETAWLSGLKNSLASSLAAASSKIILAPFDTIKTLQQHSRSTVGDPLSLIEAAQVVMKRPRGFLELYSGIGVAVVGSMPSVALYFGIYSFCKKRFAKFDPNEKRRVAYIALSAAIGNTIASASRVPYEVMKQKLQTQVYANIGEAIRDMSLRTLFPMGGIASQMLRDIPYAVVTLMTYEHLKSVWKPRAQSKYPQVPLRSWDLLVGGLAGGIGSYVTNPFDVIKTRLQTSSELYGGSVRACFSITLQEGGAAAFLRGSVPRLIHKVPANAFFFLFYEFFRSVLGVDDDVAMEK</sequence>
<dbReference type="SUPFAM" id="SSF103506">
    <property type="entry name" value="Mitochondrial carrier"/>
    <property type="match status" value="1"/>
</dbReference>
<feature type="repeat" description="Solcar" evidence="8">
    <location>
        <begin position="258"/>
        <end position="339"/>
    </location>
</feature>
<keyword evidence="6 10" id="KW-1133">Transmembrane helix</keyword>
<dbReference type="Proteomes" id="UP001295423">
    <property type="component" value="Unassembled WGS sequence"/>
</dbReference>
<reference evidence="12" key="1">
    <citation type="submission" date="2023-08" db="EMBL/GenBank/DDBJ databases">
        <authorList>
            <person name="Audoor S."/>
            <person name="Bilcke G."/>
        </authorList>
    </citation>
    <scope>NUCLEOTIDE SEQUENCE</scope>
</reference>
<keyword evidence="5" id="KW-0677">Repeat</keyword>
<evidence type="ECO:0000313" key="12">
    <source>
        <dbReference type="EMBL" id="CAJ1960121.1"/>
    </source>
</evidence>
<dbReference type="InterPro" id="IPR002067">
    <property type="entry name" value="MCP"/>
</dbReference>
<dbReference type="AlphaFoldDB" id="A0AAD2G272"/>
<evidence type="ECO:0000256" key="11">
    <source>
        <dbReference type="SAM" id="SignalP"/>
    </source>
</evidence>
<dbReference type="PRINTS" id="PR00926">
    <property type="entry name" value="MITOCARRIER"/>
</dbReference>
<evidence type="ECO:0000256" key="3">
    <source>
        <dbReference type="ARBA" id="ARBA00022448"/>
    </source>
</evidence>
<feature type="transmembrane region" description="Helical" evidence="10">
    <location>
        <begin position="123"/>
        <end position="142"/>
    </location>
</feature>
<evidence type="ECO:0000256" key="7">
    <source>
        <dbReference type="ARBA" id="ARBA00023136"/>
    </source>
</evidence>
<dbReference type="Pfam" id="PF00153">
    <property type="entry name" value="Mito_carr"/>
    <property type="match status" value="3"/>
</dbReference>
<dbReference type="Gene3D" id="1.50.40.10">
    <property type="entry name" value="Mitochondrial carrier domain"/>
    <property type="match status" value="2"/>
</dbReference>
<comment type="similarity">
    <text evidence="2 9">Belongs to the mitochondrial carrier (TC 2.A.29) family.</text>
</comment>
<keyword evidence="7 8" id="KW-0472">Membrane</keyword>
<evidence type="ECO:0000256" key="2">
    <source>
        <dbReference type="ARBA" id="ARBA00006375"/>
    </source>
</evidence>
<accession>A0AAD2G272</accession>
<keyword evidence="3 9" id="KW-0813">Transport</keyword>
<proteinExistence type="inferred from homology"/>
<evidence type="ECO:0000256" key="9">
    <source>
        <dbReference type="RuleBase" id="RU000488"/>
    </source>
</evidence>
<gene>
    <name evidence="12" type="ORF">CYCCA115_LOCUS18537</name>
</gene>
<dbReference type="InterPro" id="IPR018108">
    <property type="entry name" value="MCP_transmembrane"/>
</dbReference>
<dbReference type="GO" id="GO:0055085">
    <property type="term" value="P:transmembrane transport"/>
    <property type="evidence" value="ECO:0007669"/>
    <property type="project" value="InterPro"/>
</dbReference>
<dbReference type="InterPro" id="IPR023395">
    <property type="entry name" value="MCP_dom_sf"/>
</dbReference>
<evidence type="ECO:0000256" key="5">
    <source>
        <dbReference type="ARBA" id="ARBA00022737"/>
    </source>
</evidence>
<evidence type="ECO:0000256" key="1">
    <source>
        <dbReference type="ARBA" id="ARBA00004141"/>
    </source>
</evidence>
<name>A0AAD2G272_9STRA</name>
<organism evidence="12 13">
    <name type="scientific">Cylindrotheca closterium</name>
    <dbReference type="NCBI Taxonomy" id="2856"/>
    <lineage>
        <taxon>Eukaryota</taxon>
        <taxon>Sar</taxon>
        <taxon>Stramenopiles</taxon>
        <taxon>Ochrophyta</taxon>
        <taxon>Bacillariophyta</taxon>
        <taxon>Bacillariophyceae</taxon>
        <taxon>Bacillariophycidae</taxon>
        <taxon>Bacillariales</taxon>
        <taxon>Bacillariaceae</taxon>
        <taxon>Cylindrotheca</taxon>
    </lineage>
</organism>
<evidence type="ECO:0000256" key="4">
    <source>
        <dbReference type="ARBA" id="ARBA00022692"/>
    </source>
</evidence>
<evidence type="ECO:0000256" key="6">
    <source>
        <dbReference type="ARBA" id="ARBA00022989"/>
    </source>
</evidence>
<evidence type="ECO:0000256" key="10">
    <source>
        <dbReference type="SAM" id="Phobius"/>
    </source>
</evidence>
<keyword evidence="13" id="KW-1185">Reference proteome</keyword>
<feature type="signal peptide" evidence="11">
    <location>
        <begin position="1"/>
        <end position="24"/>
    </location>
</feature>
<dbReference type="PROSITE" id="PS50920">
    <property type="entry name" value="SOLCAR"/>
    <property type="match status" value="2"/>
</dbReference>
<protein>
    <recommendedName>
        <fullName evidence="14">Mitochondrial carrier protein</fullName>
    </recommendedName>
</protein>
<dbReference type="EMBL" id="CAKOGP040002047">
    <property type="protein sequence ID" value="CAJ1960121.1"/>
    <property type="molecule type" value="Genomic_DNA"/>
</dbReference>